<dbReference type="AlphaFoldDB" id="A0ABD1LVT9"/>
<evidence type="ECO:0000256" key="2">
    <source>
        <dbReference type="SAM" id="Phobius"/>
    </source>
</evidence>
<feature type="transmembrane region" description="Helical" evidence="2">
    <location>
        <begin position="17"/>
        <end position="36"/>
    </location>
</feature>
<comment type="caution">
    <text evidence="3">The sequence shown here is derived from an EMBL/GenBank/DDBJ whole genome shotgun (WGS) entry which is preliminary data.</text>
</comment>
<dbReference type="Proteomes" id="UP001603857">
    <property type="component" value="Unassembled WGS sequence"/>
</dbReference>
<accession>A0ABD1LVT9</accession>
<proteinExistence type="predicted"/>
<protein>
    <submittedName>
        <fullName evidence="3">Uncharacterized protein</fullName>
    </submittedName>
</protein>
<sequence length="200" mass="23317">MSTPRRQEAPYQAPQRVILLFLTSIGQHILLPYLLIKPTHDFAYESTPEVTPEIQSKSEEETTEKKTKQSKHVSRKRSWLVDVIGKIKLVKFEVDFDAHVKYIFKSLNTKWSEYIQQLWKSDDGTRNRDELITMGPERENSKINKDNRKRQTISHTDGSKSIACKKDEMEQELGSKVSRGEVWITTHKHSNGDFVNDETR</sequence>
<organism evidence="3 4">
    <name type="scientific">Flemingia macrophylla</name>
    <dbReference type="NCBI Taxonomy" id="520843"/>
    <lineage>
        <taxon>Eukaryota</taxon>
        <taxon>Viridiplantae</taxon>
        <taxon>Streptophyta</taxon>
        <taxon>Embryophyta</taxon>
        <taxon>Tracheophyta</taxon>
        <taxon>Spermatophyta</taxon>
        <taxon>Magnoliopsida</taxon>
        <taxon>eudicotyledons</taxon>
        <taxon>Gunneridae</taxon>
        <taxon>Pentapetalae</taxon>
        <taxon>rosids</taxon>
        <taxon>fabids</taxon>
        <taxon>Fabales</taxon>
        <taxon>Fabaceae</taxon>
        <taxon>Papilionoideae</taxon>
        <taxon>50 kb inversion clade</taxon>
        <taxon>NPAAA clade</taxon>
        <taxon>indigoferoid/millettioid clade</taxon>
        <taxon>Phaseoleae</taxon>
        <taxon>Flemingia</taxon>
    </lineage>
</organism>
<keyword evidence="2" id="KW-1133">Transmembrane helix</keyword>
<keyword evidence="2" id="KW-0472">Membrane</keyword>
<reference evidence="3 4" key="1">
    <citation type="submission" date="2024-08" db="EMBL/GenBank/DDBJ databases">
        <title>Insights into the chromosomal genome structure of Flemingia macrophylla.</title>
        <authorList>
            <person name="Ding Y."/>
            <person name="Zhao Y."/>
            <person name="Bi W."/>
            <person name="Wu M."/>
            <person name="Zhao G."/>
            <person name="Gong Y."/>
            <person name="Li W."/>
            <person name="Zhang P."/>
        </authorList>
    </citation>
    <scope>NUCLEOTIDE SEQUENCE [LARGE SCALE GENOMIC DNA]</scope>
    <source>
        <strain evidence="3">DYQJB</strain>
        <tissue evidence="3">Leaf</tissue>
    </source>
</reference>
<name>A0ABD1LVT9_9FABA</name>
<dbReference type="Pfam" id="PF03004">
    <property type="entry name" value="Transposase_24"/>
    <property type="match status" value="1"/>
</dbReference>
<evidence type="ECO:0000313" key="3">
    <source>
        <dbReference type="EMBL" id="KAL2327658.1"/>
    </source>
</evidence>
<evidence type="ECO:0000256" key="1">
    <source>
        <dbReference type="SAM" id="MobiDB-lite"/>
    </source>
</evidence>
<dbReference type="InterPro" id="IPR004252">
    <property type="entry name" value="Probable_transposase_24"/>
</dbReference>
<feature type="region of interest" description="Disordered" evidence="1">
    <location>
        <begin position="140"/>
        <end position="176"/>
    </location>
</feature>
<keyword evidence="4" id="KW-1185">Reference proteome</keyword>
<feature type="region of interest" description="Disordered" evidence="1">
    <location>
        <begin position="47"/>
        <end position="71"/>
    </location>
</feature>
<gene>
    <name evidence="3" type="ORF">Fmac_021085</name>
</gene>
<dbReference type="EMBL" id="JBGMDY010000007">
    <property type="protein sequence ID" value="KAL2327658.1"/>
    <property type="molecule type" value="Genomic_DNA"/>
</dbReference>
<keyword evidence="2" id="KW-0812">Transmembrane</keyword>
<evidence type="ECO:0000313" key="4">
    <source>
        <dbReference type="Proteomes" id="UP001603857"/>
    </source>
</evidence>
<feature type="compositionally biased region" description="Basic and acidic residues" evidence="1">
    <location>
        <begin position="56"/>
        <end position="67"/>
    </location>
</feature>